<name>A0ABN2L4U2_9MICO</name>
<feature type="compositionally biased region" description="Polar residues" evidence="1">
    <location>
        <begin position="176"/>
        <end position="191"/>
    </location>
</feature>
<evidence type="ECO:0000256" key="2">
    <source>
        <dbReference type="SAM" id="SignalP"/>
    </source>
</evidence>
<evidence type="ECO:0000256" key="1">
    <source>
        <dbReference type="SAM" id="MobiDB-lite"/>
    </source>
</evidence>
<keyword evidence="2" id="KW-0732">Signal</keyword>
<evidence type="ECO:0008006" key="5">
    <source>
        <dbReference type="Google" id="ProtNLM"/>
    </source>
</evidence>
<feature type="chain" id="PRO_5047159488" description="PepSY domain-containing protein" evidence="2">
    <location>
        <begin position="30"/>
        <end position="191"/>
    </location>
</feature>
<feature type="signal peptide" evidence="2">
    <location>
        <begin position="1"/>
        <end position="29"/>
    </location>
</feature>
<reference evidence="3 4" key="1">
    <citation type="journal article" date="2019" name="Int. J. Syst. Evol. Microbiol.">
        <title>The Global Catalogue of Microorganisms (GCM) 10K type strain sequencing project: providing services to taxonomists for standard genome sequencing and annotation.</title>
        <authorList>
            <consortium name="The Broad Institute Genomics Platform"/>
            <consortium name="The Broad Institute Genome Sequencing Center for Infectious Disease"/>
            <person name="Wu L."/>
            <person name="Ma J."/>
        </authorList>
    </citation>
    <scope>NUCLEOTIDE SEQUENCE [LARGE SCALE GENOMIC DNA]</scope>
    <source>
        <strain evidence="3 4">JCM 15591</strain>
    </source>
</reference>
<feature type="region of interest" description="Disordered" evidence="1">
    <location>
        <begin position="28"/>
        <end position="76"/>
    </location>
</feature>
<dbReference type="RefSeq" id="WP_344068830.1">
    <property type="nucleotide sequence ID" value="NZ_BAAAPN010000103.1"/>
</dbReference>
<comment type="caution">
    <text evidence="3">The sequence shown here is derived from an EMBL/GenBank/DDBJ whole genome shotgun (WGS) entry which is preliminary data.</text>
</comment>
<feature type="compositionally biased region" description="Gly residues" evidence="1">
    <location>
        <begin position="138"/>
        <end position="158"/>
    </location>
</feature>
<dbReference type="EMBL" id="BAAAPN010000103">
    <property type="protein sequence ID" value="GAA1775293.1"/>
    <property type="molecule type" value="Genomic_DNA"/>
</dbReference>
<accession>A0ABN2L4U2</accession>
<organism evidence="3 4">
    <name type="scientific">Nostocoides vanveenii</name>
    <dbReference type="NCBI Taxonomy" id="330835"/>
    <lineage>
        <taxon>Bacteria</taxon>
        <taxon>Bacillati</taxon>
        <taxon>Actinomycetota</taxon>
        <taxon>Actinomycetes</taxon>
        <taxon>Micrococcales</taxon>
        <taxon>Intrasporangiaceae</taxon>
        <taxon>Nostocoides</taxon>
    </lineage>
</organism>
<evidence type="ECO:0000313" key="4">
    <source>
        <dbReference type="Proteomes" id="UP001501475"/>
    </source>
</evidence>
<feature type="region of interest" description="Disordered" evidence="1">
    <location>
        <begin position="137"/>
        <end position="191"/>
    </location>
</feature>
<keyword evidence="4" id="KW-1185">Reference proteome</keyword>
<sequence>MALSKFGAAAAALAAAGVVVGGGAALANAADNSSSSTSSSSAAAGSNGASSGAAAANQGQAPQGQGGPGMNDASQDTAVTGTEADKVIAAVKAKDATVTIDTVRKDPDGSYDALGTKDGSPVFFDVSADLATITQNTGGPGAMGGHGGGMGGPRGGMDGQAPGAAQGGTQSGAQGNAPTSAPTLPSTAGTN</sequence>
<proteinExistence type="predicted"/>
<feature type="compositionally biased region" description="Low complexity" evidence="1">
    <location>
        <begin position="28"/>
        <end position="63"/>
    </location>
</feature>
<protein>
    <recommendedName>
        <fullName evidence="5">PepSY domain-containing protein</fullName>
    </recommendedName>
</protein>
<gene>
    <name evidence="3" type="ORF">GCM10009810_35350</name>
</gene>
<evidence type="ECO:0000313" key="3">
    <source>
        <dbReference type="EMBL" id="GAA1775293.1"/>
    </source>
</evidence>
<dbReference type="Proteomes" id="UP001501475">
    <property type="component" value="Unassembled WGS sequence"/>
</dbReference>